<evidence type="ECO:0000256" key="3">
    <source>
        <dbReference type="ARBA" id="ARBA00022448"/>
    </source>
</evidence>
<evidence type="ECO:0000256" key="1">
    <source>
        <dbReference type="ARBA" id="ARBA00004651"/>
    </source>
</evidence>
<dbReference type="PANTHER" id="PTHR43848:SF2">
    <property type="entry name" value="PUTRESCINE TRANSPORT SYSTEM PERMEASE PROTEIN POTI"/>
    <property type="match status" value="1"/>
</dbReference>
<feature type="transmembrane region" description="Helical" evidence="8">
    <location>
        <begin position="62"/>
        <end position="83"/>
    </location>
</feature>
<keyword evidence="5 8" id="KW-0812">Transmembrane</keyword>
<reference evidence="10 11" key="1">
    <citation type="submission" date="2017-02" db="EMBL/GenBank/DDBJ databases">
        <authorList>
            <person name="Peterson S.W."/>
        </authorList>
    </citation>
    <scope>NUCLEOTIDE SEQUENCE [LARGE SCALE GENOMIC DNA]</scope>
    <source>
        <strain evidence="10 11">ATCC 700028</strain>
    </source>
</reference>
<evidence type="ECO:0000313" key="10">
    <source>
        <dbReference type="EMBL" id="SJZ35887.1"/>
    </source>
</evidence>
<evidence type="ECO:0000256" key="5">
    <source>
        <dbReference type="ARBA" id="ARBA00022692"/>
    </source>
</evidence>
<dbReference type="InterPro" id="IPR051789">
    <property type="entry name" value="Bact_Polyamine_Transport"/>
</dbReference>
<comment type="subcellular location">
    <subcellularLocation>
        <location evidence="1 8">Cell membrane</location>
        <topology evidence="1 8">Multi-pass membrane protein</topology>
    </subcellularLocation>
</comment>
<evidence type="ECO:0000256" key="6">
    <source>
        <dbReference type="ARBA" id="ARBA00022989"/>
    </source>
</evidence>
<gene>
    <name evidence="10" type="ORF">SAMN02745174_00225</name>
</gene>
<dbReference type="PROSITE" id="PS50928">
    <property type="entry name" value="ABC_TM1"/>
    <property type="match status" value="1"/>
</dbReference>
<evidence type="ECO:0000256" key="8">
    <source>
        <dbReference type="RuleBase" id="RU363032"/>
    </source>
</evidence>
<keyword evidence="11" id="KW-1185">Reference proteome</keyword>
<evidence type="ECO:0000256" key="2">
    <source>
        <dbReference type="ARBA" id="ARBA00007069"/>
    </source>
</evidence>
<dbReference type="GO" id="GO:0005886">
    <property type="term" value="C:plasma membrane"/>
    <property type="evidence" value="ECO:0007669"/>
    <property type="project" value="UniProtKB-SubCell"/>
</dbReference>
<evidence type="ECO:0000256" key="4">
    <source>
        <dbReference type="ARBA" id="ARBA00022475"/>
    </source>
</evidence>
<dbReference type="InterPro" id="IPR000515">
    <property type="entry name" value="MetI-like"/>
</dbReference>
<feature type="transmembrane region" description="Helical" evidence="8">
    <location>
        <begin position="126"/>
        <end position="148"/>
    </location>
</feature>
<feature type="transmembrane region" description="Helical" evidence="8">
    <location>
        <begin position="217"/>
        <end position="244"/>
    </location>
</feature>
<dbReference type="Proteomes" id="UP000191153">
    <property type="component" value="Unassembled WGS sequence"/>
</dbReference>
<dbReference type="InterPro" id="IPR035906">
    <property type="entry name" value="MetI-like_sf"/>
</dbReference>
<organism evidence="10 11">
    <name type="scientific">Cetobacterium ceti</name>
    <dbReference type="NCBI Taxonomy" id="180163"/>
    <lineage>
        <taxon>Bacteria</taxon>
        <taxon>Fusobacteriati</taxon>
        <taxon>Fusobacteriota</taxon>
        <taxon>Fusobacteriia</taxon>
        <taxon>Fusobacteriales</taxon>
        <taxon>Fusobacteriaceae</taxon>
        <taxon>Cetobacterium</taxon>
    </lineage>
</organism>
<protein>
    <submittedName>
        <fullName evidence="10">Spermidine/putrescine transport system permease protein</fullName>
    </submittedName>
</protein>
<accession>A0A1T4K0Q4</accession>
<dbReference type="STRING" id="180163.SAMN02745174_00225"/>
<dbReference type="PANTHER" id="PTHR43848">
    <property type="entry name" value="PUTRESCINE TRANSPORT SYSTEM PERMEASE PROTEIN POTI"/>
    <property type="match status" value="1"/>
</dbReference>
<dbReference type="Pfam" id="PF00528">
    <property type="entry name" value="BPD_transp_1"/>
    <property type="match status" value="1"/>
</dbReference>
<evidence type="ECO:0000259" key="9">
    <source>
        <dbReference type="PROSITE" id="PS50928"/>
    </source>
</evidence>
<feature type="transmembrane region" description="Helical" evidence="8">
    <location>
        <begin position="176"/>
        <end position="197"/>
    </location>
</feature>
<proteinExistence type="inferred from homology"/>
<feature type="transmembrane region" description="Helical" evidence="8">
    <location>
        <begin position="7"/>
        <end position="30"/>
    </location>
</feature>
<keyword evidence="6 8" id="KW-1133">Transmembrane helix</keyword>
<dbReference type="EMBL" id="FUWX01000004">
    <property type="protein sequence ID" value="SJZ35887.1"/>
    <property type="molecule type" value="Genomic_DNA"/>
</dbReference>
<dbReference type="CDD" id="cd06261">
    <property type="entry name" value="TM_PBP2"/>
    <property type="match status" value="1"/>
</dbReference>
<dbReference type="SUPFAM" id="SSF161098">
    <property type="entry name" value="MetI-like"/>
    <property type="match status" value="1"/>
</dbReference>
<dbReference type="AlphaFoldDB" id="A0A1T4K0Q4"/>
<evidence type="ECO:0000256" key="7">
    <source>
        <dbReference type="ARBA" id="ARBA00023136"/>
    </source>
</evidence>
<feature type="transmembrane region" description="Helical" evidence="8">
    <location>
        <begin position="95"/>
        <end position="120"/>
    </location>
</feature>
<keyword evidence="3 8" id="KW-0813">Transport</keyword>
<keyword evidence="4" id="KW-1003">Cell membrane</keyword>
<dbReference type="RefSeq" id="WP_078692772.1">
    <property type="nucleotide sequence ID" value="NZ_FUWX01000004.1"/>
</dbReference>
<dbReference type="Gene3D" id="1.10.3720.10">
    <property type="entry name" value="MetI-like"/>
    <property type="match status" value="1"/>
</dbReference>
<keyword evidence="7 8" id="KW-0472">Membrane</keyword>
<dbReference type="GO" id="GO:0055085">
    <property type="term" value="P:transmembrane transport"/>
    <property type="evidence" value="ECO:0007669"/>
    <property type="project" value="InterPro"/>
</dbReference>
<evidence type="ECO:0000313" key="11">
    <source>
        <dbReference type="Proteomes" id="UP000191153"/>
    </source>
</evidence>
<dbReference type="OrthoDB" id="9782004at2"/>
<name>A0A1T4K0Q4_9FUSO</name>
<comment type="similarity">
    <text evidence="2">Belongs to the binding-protein-dependent transport system permease family. CysTW subfamily.</text>
</comment>
<sequence>MNKRRTSLFFFSLTMIFFYLPLVILVIYSFNDGRSMKWNGFSLKWYKELFLYSDNIWQAFKYSIFIAIFSGILSCTLGTLGALGLHWYHFKHKKYLQLLTFLPLIIPDIIMGVSLLIMFATVKLELGLTSIFIAHTTFNIPFVFFIVLSRLGEVDYSVVEAAYDLGATEFQALTKVIIPMLIPAIISGFLIAVTLSFDDFVTTFFVAGPGSSTLPLRIYSMIRLGVSPVINALSVLLICLSILLTVSTKSLQKYFVK</sequence>
<feature type="domain" description="ABC transmembrane type-1" evidence="9">
    <location>
        <begin position="60"/>
        <end position="248"/>
    </location>
</feature>